<dbReference type="Proteomes" id="UP000823773">
    <property type="component" value="Unassembled WGS sequence"/>
</dbReference>
<accession>A0ACC5ST48</accession>
<name>A0ACC5ST48_ENSAD</name>
<evidence type="ECO:0000313" key="2">
    <source>
        <dbReference type="Proteomes" id="UP000823773"/>
    </source>
</evidence>
<organism evidence="1 2">
    <name type="scientific">Ensifer adhaerens</name>
    <name type="common">Sinorhizobium morelense</name>
    <dbReference type="NCBI Taxonomy" id="106592"/>
    <lineage>
        <taxon>Bacteria</taxon>
        <taxon>Pseudomonadati</taxon>
        <taxon>Pseudomonadota</taxon>
        <taxon>Alphaproteobacteria</taxon>
        <taxon>Hyphomicrobiales</taxon>
        <taxon>Rhizobiaceae</taxon>
        <taxon>Sinorhizobium/Ensifer group</taxon>
        <taxon>Ensifer</taxon>
    </lineage>
</organism>
<sequence>MATAQDDKKELGHSGCGGWTSPSTYCKHSKHQTKGAVRGGSVIVTH</sequence>
<comment type="caution">
    <text evidence="1">The sequence shown here is derived from an EMBL/GenBank/DDBJ whole genome shotgun (WGS) entry which is preliminary data.</text>
</comment>
<reference evidence="1" key="1">
    <citation type="submission" date="2021-03" db="EMBL/GenBank/DDBJ databases">
        <title>Genomic Encyclopedia of Type Strains, Phase IV (KMG-IV): sequencing the most valuable type-strain genomes for metagenomic binning, comparative biology and taxonomic classification.</title>
        <authorList>
            <person name="Goeker M."/>
        </authorList>
    </citation>
    <scope>NUCLEOTIDE SEQUENCE</scope>
    <source>
        <strain evidence="1">DSM 18131</strain>
    </source>
</reference>
<gene>
    <name evidence="1" type="ORF">J2Z19_001641</name>
</gene>
<proteinExistence type="predicted"/>
<keyword evidence="2" id="KW-1185">Reference proteome</keyword>
<dbReference type="EMBL" id="JAGGJR010000002">
    <property type="protein sequence ID" value="MBP1871929.1"/>
    <property type="molecule type" value="Genomic_DNA"/>
</dbReference>
<protein>
    <submittedName>
        <fullName evidence="1">Uncharacterized protein</fullName>
    </submittedName>
</protein>
<evidence type="ECO:0000313" key="1">
    <source>
        <dbReference type="EMBL" id="MBP1871929.1"/>
    </source>
</evidence>